<dbReference type="GO" id="GO:0022857">
    <property type="term" value="F:transmembrane transporter activity"/>
    <property type="evidence" value="ECO:0007669"/>
    <property type="project" value="InterPro"/>
</dbReference>
<feature type="compositionally biased region" description="Basic and acidic residues" evidence="3">
    <location>
        <begin position="42"/>
        <end position="69"/>
    </location>
</feature>
<dbReference type="AlphaFoldDB" id="A0A9D1H9C9"/>
<dbReference type="GO" id="GO:0030313">
    <property type="term" value="C:cell envelope"/>
    <property type="evidence" value="ECO:0007669"/>
    <property type="project" value="TreeGrafter"/>
</dbReference>
<dbReference type="Gene3D" id="2.40.30.170">
    <property type="match status" value="1"/>
</dbReference>
<keyword evidence="4" id="KW-0732">Signal</keyword>
<evidence type="ECO:0000256" key="2">
    <source>
        <dbReference type="ARBA" id="ARBA00022448"/>
    </source>
</evidence>
<evidence type="ECO:0000313" key="7">
    <source>
        <dbReference type="Proteomes" id="UP000824161"/>
    </source>
</evidence>
<dbReference type="EMBL" id="DVLY01000053">
    <property type="protein sequence ID" value="HIT97649.1"/>
    <property type="molecule type" value="Genomic_DNA"/>
</dbReference>
<evidence type="ECO:0000313" key="6">
    <source>
        <dbReference type="EMBL" id="HIT97649.1"/>
    </source>
</evidence>
<sequence>MEKYLLAALALCYVACAAPEAAHDHDGEDPSHAHTATQEQQAHLEEQEHGHPGEEAHVHPGEEAPSDGHTDEIVFTARQAAMGEFELDTAARSTFAPVIPVSGQIVSSAADFRTVVAPSAGEVLPEANITPGARVEAGMPLARIVSKNLADGDTYARVKAQYDYAAAQWERAERLIGDRIITRSEYLQAKLDYENARQAYQALSGSESGGIVVRAPFAGYVRSLEVVPGAFADKGAALFTLVRSSRGRLQADVPQKYYGRLPEVVSAVFVAEDGAKYDTDSLNGRVVSYSRAVSPSGLLTLTLEYDAVPQIPQGAFVQVYLRLKDRRDALTIPLSALTEEQGSYFVYVQQHEEAYEKRLVTVGQHDGLRAEILSGLHEGEVFVSRGAYRVKVASASGAIPHGHEH</sequence>
<evidence type="ECO:0000256" key="1">
    <source>
        <dbReference type="ARBA" id="ARBA00009477"/>
    </source>
</evidence>
<feature type="domain" description="CzcB-like C-terminal circularly permuted SH3-like" evidence="5">
    <location>
        <begin position="331"/>
        <end position="391"/>
    </location>
</feature>
<proteinExistence type="inferred from homology"/>
<evidence type="ECO:0000256" key="3">
    <source>
        <dbReference type="SAM" id="MobiDB-lite"/>
    </source>
</evidence>
<dbReference type="InterPro" id="IPR051909">
    <property type="entry name" value="MFP_Cation_Efflux"/>
</dbReference>
<dbReference type="Pfam" id="PF25975">
    <property type="entry name" value="CzcB_C"/>
    <property type="match status" value="1"/>
</dbReference>
<dbReference type="PANTHER" id="PTHR30097:SF4">
    <property type="entry name" value="SLR6042 PROTEIN"/>
    <property type="match status" value="1"/>
</dbReference>
<reference evidence="6" key="2">
    <citation type="journal article" date="2021" name="PeerJ">
        <title>Extensive microbial diversity within the chicken gut microbiome revealed by metagenomics and culture.</title>
        <authorList>
            <person name="Gilroy R."/>
            <person name="Ravi A."/>
            <person name="Getino M."/>
            <person name="Pursley I."/>
            <person name="Horton D.L."/>
            <person name="Alikhan N.F."/>
            <person name="Baker D."/>
            <person name="Gharbi K."/>
            <person name="Hall N."/>
            <person name="Watson M."/>
            <person name="Adriaenssens E.M."/>
            <person name="Foster-Nyarko E."/>
            <person name="Jarju S."/>
            <person name="Secka A."/>
            <person name="Antonio M."/>
            <person name="Oren A."/>
            <person name="Chaudhuri R.R."/>
            <person name="La Ragione R."/>
            <person name="Hildebrand F."/>
            <person name="Pallen M.J."/>
        </authorList>
    </citation>
    <scope>NUCLEOTIDE SEQUENCE</scope>
    <source>
        <strain evidence="6">1383</strain>
    </source>
</reference>
<gene>
    <name evidence="6" type="ORF">IAC44_02295</name>
</gene>
<dbReference type="GO" id="GO:0015679">
    <property type="term" value="P:plasma membrane copper ion transport"/>
    <property type="evidence" value="ECO:0007669"/>
    <property type="project" value="TreeGrafter"/>
</dbReference>
<comment type="similarity">
    <text evidence="1">Belongs to the membrane fusion protein (MFP) (TC 8.A.1) family.</text>
</comment>
<name>A0A9D1H9C9_9FLAO</name>
<dbReference type="Gene3D" id="2.40.50.100">
    <property type="match status" value="1"/>
</dbReference>
<reference evidence="6" key="1">
    <citation type="submission" date="2020-10" db="EMBL/GenBank/DDBJ databases">
        <authorList>
            <person name="Gilroy R."/>
        </authorList>
    </citation>
    <scope>NUCLEOTIDE SEQUENCE</scope>
    <source>
        <strain evidence="6">1383</strain>
    </source>
</reference>
<organism evidence="6 7">
    <name type="scientific">Candidatus Merdimorpha stercoravium</name>
    <dbReference type="NCBI Taxonomy" id="2840863"/>
    <lineage>
        <taxon>Bacteria</taxon>
        <taxon>Pseudomonadati</taxon>
        <taxon>Bacteroidota</taxon>
        <taxon>Flavobacteriia</taxon>
        <taxon>Flavobacteriales</taxon>
        <taxon>Candidatus Merdimorpha</taxon>
    </lineage>
</organism>
<dbReference type="GO" id="GO:0060003">
    <property type="term" value="P:copper ion export"/>
    <property type="evidence" value="ECO:0007669"/>
    <property type="project" value="TreeGrafter"/>
</dbReference>
<keyword evidence="2" id="KW-0813">Transport</keyword>
<dbReference type="InterPro" id="IPR058649">
    <property type="entry name" value="CzcB_C"/>
</dbReference>
<dbReference type="GO" id="GO:0016020">
    <property type="term" value="C:membrane"/>
    <property type="evidence" value="ECO:0007669"/>
    <property type="project" value="InterPro"/>
</dbReference>
<accession>A0A9D1H9C9</accession>
<evidence type="ECO:0000256" key="4">
    <source>
        <dbReference type="SAM" id="SignalP"/>
    </source>
</evidence>
<feature type="signal peptide" evidence="4">
    <location>
        <begin position="1"/>
        <end position="17"/>
    </location>
</feature>
<dbReference type="Proteomes" id="UP000824161">
    <property type="component" value="Unassembled WGS sequence"/>
</dbReference>
<protein>
    <submittedName>
        <fullName evidence="6">Efflux RND transporter periplasmic adaptor subunit</fullName>
    </submittedName>
</protein>
<evidence type="ECO:0000259" key="5">
    <source>
        <dbReference type="Pfam" id="PF25975"/>
    </source>
</evidence>
<dbReference type="NCBIfam" id="TIGR01730">
    <property type="entry name" value="RND_mfp"/>
    <property type="match status" value="1"/>
</dbReference>
<feature type="chain" id="PRO_5038474759" evidence="4">
    <location>
        <begin position="18"/>
        <end position="405"/>
    </location>
</feature>
<comment type="caution">
    <text evidence="6">The sequence shown here is derived from an EMBL/GenBank/DDBJ whole genome shotgun (WGS) entry which is preliminary data.</text>
</comment>
<feature type="compositionally biased region" description="Basic and acidic residues" evidence="3">
    <location>
        <begin position="22"/>
        <end position="32"/>
    </location>
</feature>
<feature type="region of interest" description="Disordered" evidence="3">
    <location>
        <begin position="22"/>
        <end position="69"/>
    </location>
</feature>
<dbReference type="InterPro" id="IPR006143">
    <property type="entry name" value="RND_pump_MFP"/>
</dbReference>
<dbReference type="SUPFAM" id="SSF111369">
    <property type="entry name" value="HlyD-like secretion proteins"/>
    <property type="match status" value="1"/>
</dbReference>
<dbReference type="Gene3D" id="1.10.287.470">
    <property type="entry name" value="Helix hairpin bin"/>
    <property type="match status" value="1"/>
</dbReference>
<dbReference type="PANTHER" id="PTHR30097">
    <property type="entry name" value="CATION EFFLUX SYSTEM PROTEIN CUSB"/>
    <property type="match status" value="1"/>
</dbReference>
<dbReference type="Gene3D" id="2.40.420.20">
    <property type="match status" value="1"/>
</dbReference>